<accession>A0A1F7GAL4</accession>
<dbReference type="Gene3D" id="3.90.550.10">
    <property type="entry name" value="Spore Coat Polysaccharide Biosynthesis Protein SpsA, Chain A"/>
    <property type="match status" value="1"/>
</dbReference>
<evidence type="ECO:0000313" key="1">
    <source>
        <dbReference type="EMBL" id="OGK15916.1"/>
    </source>
</evidence>
<sequence length="306" mass="36181">MNLFLRKNLFKILPYFFPRKKYKKVLNSRIGITTLLCHNDVGMFLYCLNSFFIHLRCGLPVFIVDDGTLTSNDEAMLKDHFMATIIKKKECDKRMKVLLKPYKNFYAFRFGKSAQILKYKFDVNVFHPFDKWIYLDADILFYKKPAEILNWLNTENKSVLYSIIDDALYSEEELEMDSSVEHCLRRLMKIHTGASIETSFFSSLLCFPEKKAMNLKVLEETFELFNKISYFHSWLSEQTAFSFLFSTLKRGKLPFKRYINIWLLSQYNRLDLNSAVSIHYAGGIKKDRFIIDAVKLAIKSKFFRGF</sequence>
<gene>
    <name evidence="1" type="ORF">A2774_02695</name>
</gene>
<dbReference type="InterPro" id="IPR029044">
    <property type="entry name" value="Nucleotide-diphossugar_trans"/>
</dbReference>
<evidence type="ECO:0000313" key="2">
    <source>
        <dbReference type="Proteomes" id="UP000177208"/>
    </source>
</evidence>
<organism evidence="1 2">
    <name type="scientific">Candidatus Roizmanbacteria bacterium RIFCSPHIGHO2_01_FULL_39_12c</name>
    <dbReference type="NCBI Taxonomy" id="1802031"/>
    <lineage>
        <taxon>Bacteria</taxon>
        <taxon>Candidatus Roizmaniibacteriota</taxon>
    </lineage>
</organism>
<reference evidence="1 2" key="1">
    <citation type="journal article" date="2016" name="Nat. Commun.">
        <title>Thousands of microbial genomes shed light on interconnected biogeochemical processes in an aquifer system.</title>
        <authorList>
            <person name="Anantharaman K."/>
            <person name="Brown C.T."/>
            <person name="Hug L.A."/>
            <person name="Sharon I."/>
            <person name="Castelle C.J."/>
            <person name="Probst A.J."/>
            <person name="Thomas B.C."/>
            <person name="Singh A."/>
            <person name="Wilkins M.J."/>
            <person name="Karaoz U."/>
            <person name="Brodie E.L."/>
            <person name="Williams K.H."/>
            <person name="Hubbard S.S."/>
            <person name="Banfield J.F."/>
        </authorList>
    </citation>
    <scope>NUCLEOTIDE SEQUENCE [LARGE SCALE GENOMIC DNA]</scope>
</reference>
<comment type="caution">
    <text evidence="1">The sequence shown here is derived from an EMBL/GenBank/DDBJ whole genome shotgun (WGS) entry which is preliminary data.</text>
</comment>
<protein>
    <recommendedName>
        <fullName evidence="3">Nucleotide-diphospho-sugar transferase domain-containing protein</fullName>
    </recommendedName>
</protein>
<dbReference type="AlphaFoldDB" id="A0A1F7GAL4"/>
<evidence type="ECO:0008006" key="3">
    <source>
        <dbReference type="Google" id="ProtNLM"/>
    </source>
</evidence>
<dbReference type="EMBL" id="MFZG01000029">
    <property type="protein sequence ID" value="OGK15916.1"/>
    <property type="molecule type" value="Genomic_DNA"/>
</dbReference>
<dbReference type="SUPFAM" id="SSF53448">
    <property type="entry name" value="Nucleotide-diphospho-sugar transferases"/>
    <property type="match status" value="1"/>
</dbReference>
<proteinExistence type="predicted"/>
<name>A0A1F7GAL4_9BACT</name>
<dbReference type="Proteomes" id="UP000177208">
    <property type="component" value="Unassembled WGS sequence"/>
</dbReference>